<comment type="function">
    <text evidence="5">Catalyzes the methylation of C-1 in cobalt-precorrin-5B to form cobalt-precorrin-6A.</text>
</comment>
<dbReference type="PANTHER" id="PTHR35863:SF1">
    <property type="entry name" value="COBALT-PRECORRIN-5B C(1)-METHYLTRANSFERASE"/>
    <property type="match status" value="1"/>
</dbReference>
<dbReference type="EC" id="2.1.1.195" evidence="5"/>
<keyword evidence="2 5" id="KW-0489">Methyltransferase</keyword>
<dbReference type="Pfam" id="PF01888">
    <property type="entry name" value="CbiD"/>
    <property type="match status" value="2"/>
</dbReference>
<comment type="catalytic activity">
    <reaction evidence="5">
        <text>Co-precorrin-5B + S-adenosyl-L-methionine = Co-precorrin-6A + S-adenosyl-L-homocysteine</text>
        <dbReference type="Rhea" id="RHEA:26285"/>
        <dbReference type="ChEBI" id="CHEBI:57856"/>
        <dbReference type="ChEBI" id="CHEBI:59789"/>
        <dbReference type="ChEBI" id="CHEBI:60063"/>
        <dbReference type="ChEBI" id="CHEBI:60064"/>
        <dbReference type="EC" id="2.1.1.195"/>
    </reaction>
</comment>
<evidence type="ECO:0000256" key="4">
    <source>
        <dbReference type="ARBA" id="ARBA00022691"/>
    </source>
</evidence>
<feature type="compositionally biased region" description="Polar residues" evidence="6">
    <location>
        <begin position="131"/>
        <end position="160"/>
    </location>
</feature>
<dbReference type="eggNOG" id="COG3044">
    <property type="taxonomic scope" value="Bacteria"/>
</dbReference>
<dbReference type="Proteomes" id="UP000027395">
    <property type="component" value="Chromosome"/>
</dbReference>
<dbReference type="PANTHER" id="PTHR35863">
    <property type="entry name" value="COBALT-PRECORRIN-5B C(1)-METHYLTRANSFERASE"/>
    <property type="match status" value="1"/>
</dbReference>
<organism evidence="7 8">
    <name type="scientific">Planktothrix agardhii (strain NIVA-CYA 126/8)</name>
    <dbReference type="NCBI Taxonomy" id="388467"/>
    <lineage>
        <taxon>Bacteria</taxon>
        <taxon>Bacillati</taxon>
        <taxon>Cyanobacteriota</taxon>
        <taxon>Cyanophyceae</taxon>
        <taxon>Oscillatoriophycideae</taxon>
        <taxon>Oscillatoriales</taxon>
        <taxon>Microcoleaceae</taxon>
        <taxon>Planktothrix</taxon>
    </lineage>
</organism>
<evidence type="ECO:0000313" key="8">
    <source>
        <dbReference type="Proteomes" id="UP000027395"/>
    </source>
</evidence>
<comment type="similarity">
    <text evidence="5">Belongs to the CbiD family.</text>
</comment>
<dbReference type="InterPro" id="IPR036074">
    <property type="entry name" value="CbiD_sf"/>
</dbReference>
<dbReference type="eggNOG" id="COG1903">
    <property type="taxonomic scope" value="Bacteria"/>
</dbReference>
<keyword evidence="8" id="KW-1185">Reference proteome</keyword>
<dbReference type="GO" id="GO:0043780">
    <property type="term" value="F:cobalt-precorrin-5B C1-methyltransferase activity"/>
    <property type="evidence" value="ECO:0007669"/>
    <property type="project" value="RHEA"/>
</dbReference>
<keyword evidence="1 5" id="KW-0169">Cobalamin biosynthesis</keyword>
<comment type="pathway">
    <text evidence="5">Cofactor biosynthesis; adenosylcobalamin biosynthesis; cob(II)yrinate a,c-diamide from sirohydrochlorin (anaerobic route): step 6/10.</text>
</comment>
<dbReference type="Gene3D" id="3.30.2110.10">
    <property type="entry name" value="CbiD-like"/>
    <property type="match status" value="2"/>
</dbReference>
<evidence type="ECO:0000313" key="7">
    <source>
        <dbReference type="EMBL" id="KEI67708.1"/>
    </source>
</evidence>
<protein>
    <recommendedName>
        <fullName evidence="5">Cobalt-precorrin-5B C(1)-methyltransferase</fullName>
        <ecNumber evidence="5">2.1.1.195</ecNumber>
    </recommendedName>
    <alternativeName>
        <fullName evidence="5">Cobalt-precorrin-6A synthase</fullName>
    </alternativeName>
</protein>
<evidence type="ECO:0000256" key="1">
    <source>
        <dbReference type="ARBA" id="ARBA00022573"/>
    </source>
</evidence>
<name>A0A073CJ08_PLAA1</name>
<evidence type="ECO:0000256" key="2">
    <source>
        <dbReference type="ARBA" id="ARBA00022603"/>
    </source>
</evidence>
<evidence type="ECO:0000256" key="5">
    <source>
        <dbReference type="HAMAP-Rule" id="MF_00787"/>
    </source>
</evidence>
<dbReference type="InterPro" id="IPR002748">
    <property type="entry name" value="CbiD"/>
</dbReference>
<dbReference type="STRING" id="388467.A19Y_2842"/>
<reference evidence="7 8" key="1">
    <citation type="journal article" date="2014" name="Appl. Environ. Microbiol.">
        <title>Elucidation of insertion elements encoded on plasmids and in vitro construction of shuttle vectors from the toxic cyanobacterium Planktothrix.</title>
        <authorList>
            <person name="Christiansen G."/>
            <person name="Goesmann A."/>
            <person name="Kurmayer R."/>
        </authorList>
    </citation>
    <scope>NUCLEOTIDE SEQUENCE [LARGE SCALE GENOMIC DNA]</scope>
    <source>
        <strain evidence="7 8">NIVA-CYA 126/8</strain>
    </source>
</reference>
<dbReference type="AlphaFoldDB" id="A0A073CJ08"/>
<evidence type="ECO:0000256" key="3">
    <source>
        <dbReference type="ARBA" id="ARBA00022679"/>
    </source>
</evidence>
<dbReference type="GO" id="GO:0032259">
    <property type="term" value="P:methylation"/>
    <property type="evidence" value="ECO:0007669"/>
    <property type="project" value="UniProtKB-KW"/>
</dbReference>
<dbReference type="HOGENOM" id="CLU_041273_1_2_3"/>
<feature type="region of interest" description="Disordered" evidence="6">
    <location>
        <begin position="90"/>
        <end position="231"/>
    </location>
</feature>
<sequence>MTTNQPRSGYTLPVFACAAAMAALEYLQTRNQSIEQVSIDLINPAETVNILIEQIAILTDNSALAITRSDPGDNLDLTRNTSIWAMVEWWDSSEPPPTPPCQGGAKEQSSPPYQGGAQEQSSPPYQGGAKEQSSPPFQGGAQEQSSPPYQGGAQEQSSPPYQGGAKEQSSPPYQGGAKEQSSPPYQEGAQELTPPTPPCQGGAKEQSFPHYQGGAKEQLPPPYQGGARGGELSDTIFIKGGEGIGYDQKTGQTAIYRYAKTLLLANIEKILPPNKSILITFILPQGKRLATRTSNAAFGIVEGLSLLGTTGISQPLTVPEQLEQYKIQLQEKAKKFDSLVFCIGENGLELAAKMGISPHQMIKTANWLGPMLVCASLAEVKSILLFGYHGKLIKLAGGIFHTHHHIADGRLEILTAHCANLGLPTFDLQKVFNCSTAEDALQYLRELDAIKGENWVIRVYGEITKTIDQRSQNYIYTHCEKNIKVGSVMFDRQRKIIIKSENADIILG</sequence>
<accession>A0A073CJ08</accession>
<keyword evidence="4 5" id="KW-0949">S-adenosyl-L-methionine</keyword>
<evidence type="ECO:0000256" key="6">
    <source>
        <dbReference type="SAM" id="MobiDB-lite"/>
    </source>
</evidence>
<dbReference type="GO" id="GO:0019251">
    <property type="term" value="P:anaerobic cobalamin biosynthetic process"/>
    <property type="evidence" value="ECO:0007669"/>
    <property type="project" value="UniProtKB-UniRule"/>
</dbReference>
<dbReference type="UniPathway" id="UPA00148">
    <property type="reaction ID" value="UER00227"/>
</dbReference>
<proteinExistence type="inferred from homology"/>
<dbReference type="HAMAP" id="MF_00787">
    <property type="entry name" value="CbiD"/>
    <property type="match status" value="1"/>
</dbReference>
<dbReference type="PATRIC" id="fig|388467.6.peg.2787"/>
<keyword evidence="3 5" id="KW-0808">Transferase</keyword>
<dbReference type="EMBL" id="CM002803">
    <property type="protein sequence ID" value="KEI67708.1"/>
    <property type="molecule type" value="Genomic_DNA"/>
</dbReference>
<feature type="compositionally biased region" description="Polar residues" evidence="6">
    <location>
        <begin position="107"/>
        <end position="124"/>
    </location>
</feature>
<gene>
    <name evidence="5 7" type="primary">cbiD</name>
    <name evidence="7" type="ORF">A19Y_2842</name>
</gene>
<dbReference type="SUPFAM" id="SSF111342">
    <property type="entry name" value="CbiD-like"/>
    <property type="match status" value="2"/>
</dbReference>
<dbReference type="NCBIfam" id="TIGR00312">
    <property type="entry name" value="cbiD"/>
    <property type="match status" value="1"/>
</dbReference>